<dbReference type="InterPro" id="IPR046513">
    <property type="entry name" value="DUF6691"/>
</dbReference>
<sequence length="136" mass="14907">MRLLIVFITGLIFGAGLVISEMTNPAKVIGFLDIFGEWDPSLAFVMIGAITVTLIGFRIVLRRELSWFKQQFKIPENRQIDSKLVLGAVLFGLGWGLVGLCPGPALAVILVHASSTGLFFGMMVAGMFLGRLYMDR</sequence>
<name>A0A918RZX6_9GAMM</name>
<evidence type="ECO:0008006" key="4">
    <source>
        <dbReference type="Google" id="ProtNLM"/>
    </source>
</evidence>
<feature type="transmembrane region" description="Helical" evidence="1">
    <location>
        <begin position="82"/>
        <end position="100"/>
    </location>
</feature>
<proteinExistence type="predicted"/>
<dbReference type="RefSeq" id="WP_189402412.1">
    <property type="nucleotide sequence ID" value="NZ_BMXA01000006.1"/>
</dbReference>
<reference evidence="2" key="2">
    <citation type="submission" date="2020-09" db="EMBL/GenBank/DDBJ databases">
        <authorList>
            <person name="Sun Q."/>
            <person name="Kim S."/>
        </authorList>
    </citation>
    <scope>NUCLEOTIDE SEQUENCE</scope>
    <source>
        <strain evidence="2">KCTC 12711</strain>
    </source>
</reference>
<gene>
    <name evidence="2" type="ORF">GCM10008090_28870</name>
</gene>
<evidence type="ECO:0000313" key="3">
    <source>
        <dbReference type="Proteomes" id="UP000614811"/>
    </source>
</evidence>
<dbReference type="AlphaFoldDB" id="A0A918RZX6"/>
<comment type="caution">
    <text evidence="2">The sequence shown here is derived from an EMBL/GenBank/DDBJ whole genome shotgun (WGS) entry which is preliminary data.</text>
</comment>
<keyword evidence="1" id="KW-1133">Transmembrane helix</keyword>
<dbReference type="Pfam" id="PF20398">
    <property type="entry name" value="DUF6691"/>
    <property type="match status" value="1"/>
</dbReference>
<keyword evidence="1" id="KW-0812">Transmembrane</keyword>
<organism evidence="2 3">
    <name type="scientific">Arenicella chitinivorans</name>
    <dbReference type="NCBI Taxonomy" id="1329800"/>
    <lineage>
        <taxon>Bacteria</taxon>
        <taxon>Pseudomonadati</taxon>
        <taxon>Pseudomonadota</taxon>
        <taxon>Gammaproteobacteria</taxon>
        <taxon>Arenicellales</taxon>
        <taxon>Arenicellaceae</taxon>
        <taxon>Arenicella</taxon>
    </lineage>
</organism>
<keyword evidence="3" id="KW-1185">Reference proteome</keyword>
<feature type="transmembrane region" description="Helical" evidence="1">
    <location>
        <begin position="41"/>
        <end position="61"/>
    </location>
</feature>
<evidence type="ECO:0000256" key="1">
    <source>
        <dbReference type="SAM" id="Phobius"/>
    </source>
</evidence>
<accession>A0A918RZX6</accession>
<dbReference type="EMBL" id="BMXA01000006">
    <property type="protein sequence ID" value="GHA17403.1"/>
    <property type="molecule type" value="Genomic_DNA"/>
</dbReference>
<protein>
    <recommendedName>
        <fullName evidence="4">YeeE/YedE family protein</fullName>
    </recommendedName>
</protein>
<reference evidence="2" key="1">
    <citation type="journal article" date="2014" name="Int. J. Syst. Evol. Microbiol.">
        <title>Complete genome sequence of Corynebacterium casei LMG S-19264T (=DSM 44701T), isolated from a smear-ripened cheese.</title>
        <authorList>
            <consortium name="US DOE Joint Genome Institute (JGI-PGF)"/>
            <person name="Walter F."/>
            <person name="Albersmeier A."/>
            <person name="Kalinowski J."/>
            <person name="Ruckert C."/>
        </authorList>
    </citation>
    <scope>NUCLEOTIDE SEQUENCE</scope>
    <source>
        <strain evidence="2">KCTC 12711</strain>
    </source>
</reference>
<keyword evidence="1" id="KW-0472">Membrane</keyword>
<dbReference type="Proteomes" id="UP000614811">
    <property type="component" value="Unassembled WGS sequence"/>
</dbReference>
<feature type="transmembrane region" description="Helical" evidence="1">
    <location>
        <begin position="106"/>
        <end position="130"/>
    </location>
</feature>
<evidence type="ECO:0000313" key="2">
    <source>
        <dbReference type="EMBL" id="GHA17403.1"/>
    </source>
</evidence>